<dbReference type="Gene3D" id="1.10.1740.10">
    <property type="match status" value="1"/>
</dbReference>
<dbReference type="Pfam" id="PF04542">
    <property type="entry name" value="Sigma70_r2"/>
    <property type="match status" value="1"/>
</dbReference>
<dbReference type="InterPro" id="IPR013249">
    <property type="entry name" value="RNA_pol_sigma70_r4_t2"/>
</dbReference>
<dbReference type="InterPro" id="IPR013324">
    <property type="entry name" value="RNA_pol_sigma_r3/r4-like"/>
</dbReference>
<feature type="domain" description="RNA polymerase sigma factor 70 region 4 type 2" evidence="8">
    <location>
        <begin position="106"/>
        <end position="156"/>
    </location>
</feature>
<accession>A0A1H5A013</accession>
<dbReference type="AlphaFoldDB" id="A0A1H5A013"/>
<dbReference type="InterPro" id="IPR052704">
    <property type="entry name" value="ECF_Sigma-70_Domain"/>
</dbReference>
<dbReference type="Proteomes" id="UP000182241">
    <property type="component" value="Unassembled WGS sequence"/>
</dbReference>
<dbReference type="SUPFAM" id="SSF88659">
    <property type="entry name" value="Sigma3 and sigma4 domains of RNA polymerase sigma factors"/>
    <property type="match status" value="1"/>
</dbReference>
<comment type="subunit">
    <text evidence="2">Interacts transiently with the RNA polymerase catalytic core formed by RpoA, RpoB, RpoC and RpoZ (2 alpha, 1 beta, 1 beta' and 1 omega subunit) to form the RNA polymerase holoenzyme that can initiate transcription.</text>
</comment>
<keyword evidence="6" id="KW-0804">Transcription</keyword>
<dbReference type="SUPFAM" id="SSF54427">
    <property type="entry name" value="NTF2-like"/>
    <property type="match status" value="1"/>
</dbReference>
<name>A0A1H5A013_TSUTY</name>
<dbReference type="InterPro" id="IPR032710">
    <property type="entry name" value="NTF2-like_dom_sf"/>
</dbReference>
<dbReference type="InterPro" id="IPR013325">
    <property type="entry name" value="RNA_pol_sigma_r2"/>
</dbReference>
<dbReference type="Gene3D" id="3.10.450.50">
    <property type="match status" value="1"/>
</dbReference>
<keyword evidence="10" id="KW-1185">Reference proteome</keyword>
<sequence length="283" mass="30590">MDRTTRTEQFEQHRPRLIAVATRALGSRADAEDAVQEAWLRLDRYDGPPIANPGGWLTRVVGRICIDVLRSRTAHPETDFDDADPIVTDDDGPEDVAIAADTVGLALMVVLDSLGPEERLAFVLHDLFAVPFAEVGAIVGRSPDAAKMAASRARRRVQSSPRPTAERQEQRAVVDAFLAAARGGDFEALLRVLDPDLTWTRRTARGETVTIGANAVLELARRGDPSRIEARRVSVNGAPGILVWGPTGKPVALMACTVVGGRIVDIVSLLDAARLARMDLPAR</sequence>
<keyword evidence="3" id="KW-0805">Transcription regulation</keyword>
<dbReference type="InterPro" id="IPR014284">
    <property type="entry name" value="RNA_pol_sigma-70_dom"/>
</dbReference>
<feature type="domain" description="RNA polymerase sigma-70 region 2" evidence="7">
    <location>
        <begin position="10"/>
        <end position="73"/>
    </location>
</feature>
<dbReference type="PANTHER" id="PTHR30173">
    <property type="entry name" value="SIGMA 19 FACTOR"/>
    <property type="match status" value="1"/>
</dbReference>
<dbReference type="OrthoDB" id="3211555at2"/>
<dbReference type="RefSeq" id="WP_068741514.1">
    <property type="nucleotide sequence ID" value="NZ_CBDRGN010000006.1"/>
</dbReference>
<evidence type="ECO:0000256" key="4">
    <source>
        <dbReference type="ARBA" id="ARBA00023082"/>
    </source>
</evidence>
<proteinExistence type="inferred from homology"/>
<evidence type="ECO:0000256" key="5">
    <source>
        <dbReference type="ARBA" id="ARBA00023125"/>
    </source>
</evidence>
<dbReference type="InterPro" id="IPR036388">
    <property type="entry name" value="WH-like_DNA-bd_sf"/>
</dbReference>
<organism evidence="9 10">
    <name type="scientific">Tsukamurella tyrosinosolvens</name>
    <dbReference type="NCBI Taxonomy" id="57704"/>
    <lineage>
        <taxon>Bacteria</taxon>
        <taxon>Bacillati</taxon>
        <taxon>Actinomycetota</taxon>
        <taxon>Actinomycetes</taxon>
        <taxon>Mycobacteriales</taxon>
        <taxon>Tsukamurellaceae</taxon>
        <taxon>Tsukamurella</taxon>
    </lineage>
</organism>
<reference evidence="10" key="1">
    <citation type="submission" date="2016-10" db="EMBL/GenBank/DDBJ databases">
        <authorList>
            <person name="Varghese N."/>
            <person name="Submissions S."/>
        </authorList>
    </citation>
    <scope>NUCLEOTIDE SEQUENCE [LARGE SCALE GENOMIC DNA]</scope>
    <source>
        <strain evidence="10">DSM 44234</strain>
    </source>
</reference>
<keyword evidence="4" id="KW-0731">Sigma factor</keyword>
<dbReference type="Pfam" id="PF08281">
    <property type="entry name" value="Sigma70_r4_2"/>
    <property type="match status" value="1"/>
</dbReference>
<evidence type="ECO:0000259" key="7">
    <source>
        <dbReference type="Pfam" id="PF04542"/>
    </source>
</evidence>
<dbReference type="SUPFAM" id="SSF88946">
    <property type="entry name" value="Sigma2 domain of RNA polymerase sigma factors"/>
    <property type="match status" value="1"/>
</dbReference>
<evidence type="ECO:0000256" key="6">
    <source>
        <dbReference type="ARBA" id="ARBA00023163"/>
    </source>
</evidence>
<dbReference type="NCBIfam" id="TIGR02937">
    <property type="entry name" value="sigma70-ECF"/>
    <property type="match status" value="1"/>
</dbReference>
<evidence type="ECO:0000313" key="10">
    <source>
        <dbReference type="Proteomes" id="UP000182241"/>
    </source>
</evidence>
<dbReference type="InterPro" id="IPR007627">
    <property type="entry name" value="RNA_pol_sigma70_r2"/>
</dbReference>
<evidence type="ECO:0000259" key="8">
    <source>
        <dbReference type="Pfam" id="PF08281"/>
    </source>
</evidence>
<evidence type="ECO:0000256" key="3">
    <source>
        <dbReference type="ARBA" id="ARBA00023015"/>
    </source>
</evidence>
<protein>
    <submittedName>
        <fullName evidence="9">RNA polymerase sigma-70 factor, ECF subfamily</fullName>
    </submittedName>
</protein>
<dbReference type="Gene3D" id="1.10.10.10">
    <property type="entry name" value="Winged helix-like DNA-binding domain superfamily/Winged helix DNA-binding domain"/>
    <property type="match status" value="1"/>
</dbReference>
<dbReference type="EMBL" id="FNSA01000003">
    <property type="protein sequence ID" value="SED35104.1"/>
    <property type="molecule type" value="Genomic_DNA"/>
</dbReference>
<comment type="similarity">
    <text evidence="1">Belongs to the sigma-70 factor family. ECF subfamily.</text>
</comment>
<dbReference type="GO" id="GO:0016987">
    <property type="term" value="F:sigma factor activity"/>
    <property type="evidence" value="ECO:0007669"/>
    <property type="project" value="UniProtKB-KW"/>
</dbReference>
<evidence type="ECO:0000256" key="1">
    <source>
        <dbReference type="ARBA" id="ARBA00010641"/>
    </source>
</evidence>
<dbReference type="STRING" id="57704.SAMN04489793_4723"/>
<evidence type="ECO:0000256" key="2">
    <source>
        <dbReference type="ARBA" id="ARBA00011344"/>
    </source>
</evidence>
<evidence type="ECO:0000313" key="9">
    <source>
        <dbReference type="EMBL" id="SED35104.1"/>
    </source>
</evidence>
<dbReference type="GO" id="GO:0006352">
    <property type="term" value="P:DNA-templated transcription initiation"/>
    <property type="evidence" value="ECO:0007669"/>
    <property type="project" value="InterPro"/>
</dbReference>
<keyword evidence="5" id="KW-0238">DNA-binding</keyword>
<gene>
    <name evidence="9" type="ORF">SAMN04489793_4723</name>
</gene>
<dbReference type="GO" id="GO:0003677">
    <property type="term" value="F:DNA binding"/>
    <property type="evidence" value="ECO:0007669"/>
    <property type="project" value="UniProtKB-KW"/>
</dbReference>
<dbReference type="PANTHER" id="PTHR30173:SF43">
    <property type="entry name" value="ECF RNA POLYMERASE SIGMA FACTOR SIGI-RELATED"/>
    <property type="match status" value="1"/>
</dbReference>